<sequence>MTFNGSGKQIPSPELGNFYGCASRTVTESLLSRRGILVEDIFPFCEVSMENIEHVIRLSPKAVLIWMFIGCSLSDRQFSILNFTYWLKHGYSKKIKSSKYPILWDILVLYTCWVLRMDKNKALFGRGKRPNYDLISVYLASI</sequence>
<proteinExistence type="predicted"/>
<protein>
    <submittedName>
        <fullName evidence="1">Uncharacterized protein</fullName>
    </submittedName>
</protein>
<gene>
    <name evidence="1" type="ORF">ACH5RR_013205</name>
</gene>
<dbReference type="AlphaFoldDB" id="A0ABD2ZZV6"/>
<dbReference type="EMBL" id="JBJUIK010000006">
    <property type="protein sequence ID" value="KAL3524833.1"/>
    <property type="molecule type" value="Genomic_DNA"/>
</dbReference>
<name>A0ABD2ZZV6_9GENT</name>
<organism evidence="1 2">
    <name type="scientific">Cinchona calisaya</name>
    <dbReference type="NCBI Taxonomy" id="153742"/>
    <lineage>
        <taxon>Eukaryota</taxon>
        <taxon>Viridiplantae</taxon>
        <taxon>Streptophyta</taxon>
        <taxon>Embryophyta</taxon>
        <taxon>Tracheophyta</taxon>
        <taxon>Spermatophyta</taxon>
        <taxon>Magnoliopsida</taxon>
        <taxon>eudicotyledons</taxon>
        <taxon>Gunneridae</taxon>
        <taxon>Pentapetalae</taxon>
        <taxon>asterids</taxon>
        <taxon>lamiids</taxon>
        <taxon>Gentianales</taxon>
        <taxon>Rubiaceae</taxon>
        <taxon>Cinchonoideae</taxon>
        <taxon>Cinchoneae</taxon>
        <taxon>Cinchona</taxon>
    </lineage>
</organism>
<accession>A0ABD2ZZV6</accession>
<dbReference type="Proteomes" id="UP001630127">
    <property type="component" value="Unassembled WGS sequence"/>
</dbReference>
<comment type="caution">
    <text evidence="1">The sequence shown here is derived from an EMBL/GenBank/DDBJ whole genome shotgun (WGS) entry which is preliminary data.</text>
</comment>
<keyword evidence="2" id="KW-1185">Reference proteome</keyword>
<reference evidence="1 2" key="1">
    <citation type="submission" date="2024-11" db="EMBL/GenBank/DDBJ databases">
        <title>A near-complete genome assembly of Cinchona calisaya.</title>
        <authorList>
            <person name="Lian D.C."/>
            <person name="Zhao X.W."/>
            <person name="Wei L."/>
        </authorList>
    </citation>
    <scope>NUCLEOTIDE SEQUENCE [LARGE SCALE GENOMIC DNA]</scope>
    <source>
        <tissue evidence="1">Nenye</tissue>
    </source>
</reference>
<evidence type="ECO:0000313" key="2">
    <source>
        <dbReference type="Proteomes" id="UP001630127"/>
    </source>
</evidence>
<evidence type="ECO:0000313" key="1">
    <source>
        <dbReference type="EMBL" id="KAL3524833.1"/>
    </source>
</evidence>